<dbReference type="PANTHER" id="PTHR37299:SF4">
    <property type="entry name" value="TRANSCRIPTIONAL REGULATOR"/>
    <property type="match status" value="1"/>
</dbReference>
<proteinExistence type="predicted"/>
<sequence>MKIRLELDQSLTEVEVVIKTARLDSQIEQIQRALEQATAPPLIFYKGSSEFFIDLDKILFFETDGTKIYGHTLDNAYEVRLKLYELEERLPYYFCRISKSTIANSKAIYSLEKSFSGTSSIRFYETHKEVHVSRHYYQFLKEKLNETR</sequence>
<reference evidence="2 3" key="1">
    <citation type="submission" date="2018-02" db="EMBL/GenBank/DDBJ databases">
        <title>Draft genome sequence of Streptococcus oricebi CCUG 70868T type strain.</title>
        <authorList>
            <person name="Mendez V."/>
            <person name="Salva-Serra F."/>
            <person name="Jaen-Luchoro D."/>
            <person name="Gonzales-Siles L."/>
            <person name="Karlsson R."/>
            <person name="Engstrom-Jakobsson H."/>
            <person name="Busquets A."/>
            <person name="Gomila M."/>
            <person name="Pineiro-Iglesias B."/>
            <person name="Bennasar-Figueras A."/>
            <person name="Seeger M."/>
            <person name="Moore E."/>
        </authorList>
    </citation>
    <scope>NUCLEOTIDE SEQUENCE [LARGE SCALE GENOMIC DNA]</scope>
    <source>
        <strain evidence="2 3">CCUG 70868</strain>
    </source>
</reference>
<dbReference type="RefSeq" id="WP_209628682.1">
    <property type="nucleotide sequence ID" value="NZ_PRDG01000005.1"/>
</dbReference>
<dbReference type="InterPro" id="IPR007492">
    <property type="entry name" value="LytTR_DNA-bd_dom"/>
</dbReference>
<comment type="caution">
    <text evidence="2">The sequence shown here is derived from an EMBL/GenBank/DDBJ whole genome shotgun (WGS) entry which is preliminary data.</text>
</comment>
<organism evidence="2 3">
    <name type="scientific">Streptococcus oricebi</name>
    <dbReference type="NCBI Taxonomy" id="1547447"/>
    <lineage>
        <taxon>Bacteria</taxon>
        <taxon>Bacillati</taxon>
        <taxon>Bacillota</taxon>
        <taxon>Bacilli</taxon>
        <taxon>Lactobacillales</taxon>
        <taxon>Streptococcaceae</taxon>
        <taxon>Streptococcus</taxon>
    </lineage>
</organism>
<evidence type="ECO:0000313" key="3">
    <source>
        <dbReference type="Proteomes" id="UP001519296"/>
    </source>
</evidence>
<dbReference type="SMART" id="SM00850">
    <property type="entry name" value="LytTR"/>
    <property type="match status" value="1"/>
</dbReference>
<keyword evidence="3" id="KW-1185">Reference proteome</keyword>
<dbReference type="Gene3D" id="2.40.50.1020">
    <property type="entry name" value="LytTr DNA-binding domain"/>
    <property type="match status" value="1"/>
</dbReference>
<dbReference type="EMBL" id="PRDG01000005">
    <property type="protein sequence ID" value="MBP2624059.1"/>
    <property type="molecule type" value="Genomic_DNA"/>
</dbReference>
<feature type="domain" description="HTH LytTR-type" evidence="1">
    <location>
        <begin position="42"/>
        <end position="146"/>
    </location>
</feature>
<accession>A0ABS5B5H5</accession>
<dbReference type="Proteomes" id="UP001519296">
    <property type="component" value="Unassembled WGS sequence"/>
</dbReference>
<dbReference type="PROSITE" id="PS50930">
    <property type="entry name" value="HTH_LYTTR"/>
    <property type="match status" value="1"/>
</dbReference>
<evidence type="ECO:0000259" key="1">
    <source>
        <dbReference type="PROSITE" id="PS50930"/>
    </source>
</evidence>
<dbReference type="Pfam" id="PF04397">
    <property type="entry name" value="LytTR"/>
    <property type="match status" value="1"/>
</dbReference>
<dbReference type="InterPro" id="IPR046947">
    <property type="entry name" value="LytR-like"/>
</dbReference>
<dbReference type="PANTHER" id="PTHR37299">
    <property type="entry name" value="TRANSCRIPTIONAL REGULATOR-RELATED"/>
    <property type="match status" value="1"/>
</dbReference>
<name>A0ABS5B5H5_9STRE</name>
<gene>
    <name evidence="2" type="ORF">C4K46_08940</name>
</gene>
<evidence type="ECO:0000313" key="2">
    <source>
        <dbReference type="EMBL" id="MBP2624059.1"/>
    </source>
</evidence>
<protein>
    <submittedName>
        <fullName evidence="2">LytTR family transcriptional regulator</fullName>
    </submittedName>
</protein>